<keyword evidence="2" id="KW-1185">Reference proteome</keyword>
<dbReference type="Proteomes" id="UP000825729">
    <property type="component" value="Unassembled WGS sequence"/>
</dbReference>
<sequence length="123" mass="13866">MCKSARRWVPPAVKKCGGNDAEQLQSNAIITAHPRGVGPFAFSAFRLLFGPFRVSESQRLRRLGLWLYFRRSTRGSPLPGGREKSEISDRVRVSEFRVSDFRLGSESFGHHVTPTRAYSRVTA</sequence>
<dbReference type="AlphaFoldDB" id="A0AAV7EI49"/>
<organism evidence="1 2">
    <name type="scientific">Aristolochia fimbriata</name>
    <name type="common">White veined hardy Dutchman's pipe vine</name>
    <dbReference type="NCBI Taxonomy" id="158543"/>
    <lineage>
        <taxon>Eukaryota</taxon>
        <taxon>Viridiplantae</taxon>
        <taxon>Streptophyta</taxon>
        <taxon>Embryophyta</taxon>
        <taxon>Tracheophyta</taxon>
        <taxon>Spermatophyta</taxon>
        <taxon>Magnoliopsida</taxon>
        <taxon>Magnoliidae</taxon>
        <taxon>Piperales</taxon>
        <taxon>Aristolochiaceae</taxon>
        <taxon>Aristolochia</taxon>
    </lineage>
</organism>
<dbReference type="EMBL" id="JAINDJ010000004">
    <property type="protein sequence ID" value="KAG9448507.1"/>
    <property type="molecule type" value="Genomic_DNA"/>
</dbReference>
<evidence type="ECO:0000313" key="1">
    <source>
        <dbReference type="EMBL" id="KAG9448507.1"/>
    </source>
</evidence>
<comment type="caution">
    <text evidence="1">The sequence shown here is derived from an EMBL/GenBank/DDBJ whole genome shotgun (WGS) entry which is preliminary data.</text>
</comment>
<gene>
    <name evidence="1" type="ORF">H6P81_008472</name>
</gene>
<proteinExistence type="predicted"/>
<name>A0AAV7EI49_ARIFI</name>
<accession>A0AAV7EI49</accession>
<evidence type="ECO:0000313" key="2">
    <source>
        <dbReference type="Proteomes" id="UP000825729"/>
    </source>
</evidence>
<reference evidence="1 2" key="1">
    <citation type="submission" date="2021-07" db="EMBL/GenBank/DDBJ databases">
        <title>The Aristolochia fimbriata genome: insights into angiosperm evolution, floral development and chemical biosynthesis.</title>
        <authorList>
            <person name="Jiao Y."/>
        </authorList>
    </citation>
    <scope>NUCLEOTIDE SEQUENCE [LARGE SCALE GENOMIC DNA]</scope>
    <source>
        <strain evidence="1">IBCAS-2021</strain>
        <tissue evidence="1">Leaf</tissue>
    </source>
</reference>
<protein>
    <submittedName>
        <fullName evidence="1">Uncharacterized protein</fullName>
    </submittedName>
</protein>